<keyword evidence="1" id="KW-0472">Membrane</keyword>
<evidence type="ECO:0000313" key="2">
    <source>
        <dbReference type="EMBL" id="MBC2959477.1"/>
    </source>
</evidence>
<evidence type="ECO:0000256" key="1">
    <source>
        <dbReference type="SAM" id="Phobius"/>
    </source>
</evidence>
<protein>
    <recommendedName>
        <fullName evidence="4">DUF1294 domain-containing protein</fullName>
    </recommendedName>
</protein>
<comment type="caution">
    <text evidence="2">The sequence shown here is derived from an EMBL/GenBank/DDBJ whole genome shotgun (WGS) entry which is preliminary data.</text>
</comment>
<dbReference type="RefSeq" id="WP_186344756.1">
    <property type="nucleotide sequence ID" value="NZ_BMMR01000002.1"/>
</dbReference>
<dbReference type="EMBL" id="JACMYC010000002">
    <property type="protein sequence ID" value="MBC2959477.1"/>
    <property type="molecule type" value="Genomic_DNA"/>
</dbReference>
<reference evidence="2 3" key="1">
    <citation type="submission" date="2020-08" db="EMBL/GenBank/DDBJ databases">
        <title>novel species in genus Nocardioides.</title>
        <authorList>
            <person name="Zhang G."/>
        </authorList>
    </citation>
    <scope>NUCLEOTIDE SEQUENCE [LARGE SCALE GENOMIC DNA]</scope>
    <source>
        <strain evidence="2 3">SC8A-24</strain>
    </source>
</reference>
<evidence type="ECO:0008006" key="4">
    <source>
        <dbReference type="Google" id="ProtNLM"/>
    </source>
</evidence>
<feature type="transmembrane region" description="Helical" evidence="1">
    <location>
        <begin position="20"/>
        <end position="38"/>
    </location>
</feature>
<name>A0ABR6U4W6_9ACTN</name>
<proteinExistence type="predicted"/>
<evidence type="ECO:0000313" key="3">
    <source>
        <dbReference type="Proteomes" id="UP000604001"/>
    </source>
</evidence>
<gene>
    <name evidence="2" type="ORF">H7344_04120</name>
</gene>
<accession>A0ABR6U4W6</accession>
<feature type="transmembrane region" description="Helical" evidence="1">
    <location>
        <begin position="81"/>
        <end position="104"/>
    </location>
</feature>
<keyword evidence="1" id="KW-0812">Transmembrane</keyword>
<sequence length="106" mass="10824">MAGAAQPGAGPAPRAVATDVGLALGLATAALWLVAAVRDLADLRGWGRVVGVRATARMALHLATKGPWGYLGVRARRTGEWAPFLACTAAWWAAAVTTGLALLLHG</sequence>
<keyword evidence="1" id="KW-1133">Transmembrane helix</keyword>
<dbReference type="Proteomes" id="UP000604001">
    <property type="component" value="Unassembled WGS sequence"/>
</dbReference>
<keyword evidence="3" id="KW-1185">Reference proteome</keyword>
<organism evidence="2 3">
    <name type="scientific">Nocardioides deserti</name>
    <dbReference type="NCBI Taxonomy" id="1588644"/>
    <lineage>
        <taxon>Bacteria</taxon>
        <taxon>Bacillati</taxon>
        <taxon>Actinomycetota</taxon>
        <taxon>Actinomycetes</taxon>
        <taxon>Propionibacteriales</taxon>
        <taxon>Nocardioidaceae</taxon>
        <taxon>Nocardioides</taxon>
    </lineage>
</organism>